<proteinExistence type="predicted"/>
<comment type="caution">
    <text evidence="1">The sequence shown here is derived from an EMBL/GenBank/DDBJ whole genome shotgun (WGS) entry which is preliminary data.</text>
</comment>
<sequence length="40" mass="4734">MREPERLALPGQSQKHFTRLQALTVNSFFQIEQIFSKLPF</sequence>
<organism evidence="1">
    <name type="scientific">marine sediment metagenome</name>
    <dbReference type="NCBI Taxonomy" id="412755"/>
    <lineage>
        <taxon>unclassified sequences</taxon>
        <taxon>metagenomes</taxon>
        <taxon>ecological metagenomes</taxon>
    </lineage>
</organism>
<protein>
    <submittedName>
        <fullName evidence="1">Uncharacterized protein</fullName>
    </submittedName>
</protein>
<dbReference type="AlphaFoldDB" id="X1V0L1"/>
<dbReference type="EMBL" id="BARW01039867">
    <property type="protein sequence ID" value="GAJ23239.1"/>
    <property type="molecule type" value="Genomic_DNA"/>
</dbReference>
<evidence type="ECO:0000313" key="1">
    <source>
        <dbReference type="EMBL" id="GAJ23239.1"/>
    </source>
</evidence>
<gene>
    <name evidence="1" type="ORF">S12H4_60534</name>
</gene>
<accession>X1V0L1</accession>
<name>X1V0L1_9ZZZZ</name>
<feature type="non-terminal residue" evidence="1">
    <location>
        <position position="40"/>
    </location>
</feature>
<reference evidence="1" key="1">
    <citation type="journal article" date="2014" name="Front. Microbiol.">
        <title>High frequency of phylogenetically diverse reductive dehalogenase-homologous genes in deep subseafloor sedimentary metagenomes.</title>
        <authorList>
            <person name="Kawai M."/>
            <person name="Futagami T."/>
            <person name="Toyoda A."/>
            <person name="Takaki Y."/>
            <person name="Nishi S."/>
            <person name="Hori S."/>
            <person name="Arai W."/>
            <person name="Tsubouchi T."/>
            <person name="Morono Y."/>
            <person name="Uchiyama I."/>
            <person name="Ito T."/>
            <person name="Fujiyama A."/>
            <person name="Inagaki F."/>
            <person name="Takami H."/>
        </authorList>
    </citation>
    <scope>NUCLEOTIDE SEQUENCE</scope>
    <source>
        <strain evidence="1">Expedition CK06-06</strain>
    </source>
</reference>